<dbReference type="Proteomes" id="UP000186817">
    <property type="component" value="Unassembled WGS sequence"/>
</dbReference>
<dbReference type="EMBL" id="LSRX01000286">
    <property type="protein sequence ID" value="OLQ01607.1"/>
    <property type="molecule type" value="Genomic_DNA"/>
</dbReference>
<organism evidence="2 3">
    <name type="scientific">Symbiodinium microadriaticum</name>
    <name type="common">Dinoflagellate</name>
    <name type="synonym">Zooxanthella microadriatica</name>
    <dbReference type="NCBI Taxonomy" id="2951"/>
    <lineage>
        <taxon>Eukaryota</taxon>
        <taxon>Sar</taxon>
        <taxon>Alveolata</taxon>
        <taxon>Dinophyceae</taxon>
        <taxon>Suessiales</taxon>
        <taxon>Symbiodiniaceae</taxon>
        <taxon>Symbiodinium</taxon>
    </lineage>
</organism>
<protein>
    <submittedName>
        <fullName evidence="2">Uncharacterized protein</fullName>
    </submittedName>
</protein>
<accession>A0A1Q9E2F1</accession>
<feature type="compositionally biased region" description="Polar residues" evidence="1">
    <location>
        <begin position="151"/>
        <end position="168"/>
    </location>
</feature>
<reference evidence="2 3" key="1">
    <citation type="submission" date="2016-02" db="EMBL/GenBank/DDBJ databases">
        <title>Genome analysis of coral dinoflagellate symbionts highlights evolutionary adaptations to a symbiotic lifestyle.</title>
        <authorList>
            <person name="Aranda M."/>
            <person name="Li Y."/>
            <person name="Liew Y.J."/>
            <person name="Baumgarten S."/>
            <person name="Simakov O."/>
            <person name="Wilson M."/>
            <person name="Piel J."/>
            <person name="Ashoor H."/>
            <person name="Bougouffa S."/>
            <person name="Bajic V.B."/>
            <person name="Ryu T."/>
            <person name="Ravasi T."/>
            <person name="Bayer T."/>
            <person name="Micklem G."/>
            <person name="Kim H."/>
            <person name="Bhak J."/>
            <person name="Lajeunesse T.C."/>
            <person name="Voolstra C.R."/>
        </authorList>
    </citation>
    <scope>NUCLEOTIDE SEQUENCE [LARGE SCALE GENOMIC DNA]</scope>
    <source>
        <strain evidence="2 3">CCMP2467</strain>
    </source>
</reference>
<name>A0A1Q9E2F1_SYMMI</name>
<evidence type="ECO:0000313" key="3">
    <source>
        <dbReference type="Proteomes" id="UP000186817"/>
    </source>
</evidence>
<gene>
    <name evidence="2" type="ORF">AK812_SmicGene15636</name>
</gene>
<sequence length="625" mass="68586">MNSTHVFGNVDNLQKACALRVTYLLECLKEVLVLRKSGRIHLQVSDALDKLIPKLHALPMTSDIFSNMVAFDSVQFATHWARDWNAILEKVDSESLTVFNDNLIAATTGLDTKDAAQSSSTTSAKSITAASLFRTSSSNNIGGTEDEEDNQGSQNGQIGTTKSGSQKAGPTEGVGVKQSKLTLYQANTFCSADEVMSAAGVLTHSDDAKNLRIKCMDTLFFKVLTRQLEMLQWQMYSLVCKAEQNIILNFENKKEGLCRMLVPVDDRLRLPFAGTLTTTNSKGALHFCKMFGVDFYVQPKDSKELATVSGSDCDVLVAAWHAKAVAKPADAYLCQELMKMHFVCWREGEFDADPDDEAEKKVSEPDESYGCTSYAAELVFRLAKNDMEKERLIAKATMMNWPYCPLACSGDCEMQVLRPLDGIMEKLQTTLEKQKEKMEKAAMSMVKQSTKKKDREAKAAAKKRRAKGRGGGADDQAVENDDDGDVETCLKRKQHLEQQIHDEKVNEEQECDAVQAAVDRAMETCVLPESLPLTKITISGSASDDVVERSARQKAMADALAAAEAKLKEKTSGTDNTGNAGASDVAAEMLGMQAAINYFKTPGKGGKKGKGTNVKFVLSWLIREQ</sequence>
<keyword evidence="3" id="KW-1185">Reference proteome</keyword>
<comment type="caution">
    <text evidence="2">The sequence shown here is derived from an EMBL/GenBank/DDBJ whole genome shotgun (WGS) entry which is preliminary data.</text>
</comment>
<dbReference type="AlphaFoldDB" id="A0A1Q9E2F1"/>
<evidence type="ECO:0000256" key="1">
    <source>
        <dbReference type="SAM" id="MobiDB-lite"/>
    </source>
</evidence>
<evidence type="ECO:0000313" key="2">
    <source>
        <dbReference type="EMBL" id="OLQ01607.1"/>
    </source>
</evidence>
<dbReference type="OrthoDB" id="437394at2759"/>
<proteinExistence type="predicted"/>
<feature type="region of interest" description="Disordered" evidence="1">
    <location>
        <begin position="444"/>
        <end position="483"/>
    </location>
</feature>
<feature type="region of interest" description="Disordered" evidence="1">
    <location>
        <begin position="136"/>
        <end position="173"/>
    </location>
</feature>